<accession>A0A8R1Y5D7</accession>
<gene>
    <name evidence="1" type="primary">WBGene00092993</name>
</gene>
<reference evidence="2" key="1">
    <citation type="journal article" date="2008" name="Nat. Genet.">
        <title>The Pristionchus pacificus genome provides a unique perspective on nematode lifestyle and parasitism.</title>
        <authorList>
            <person name="Dieterich C."/>
            <person name="Clifton S.W."/>
            <person name="Schuster L.N."/>
            <person name="Chinwalla A."/>
            <person name="Delehaunty K."/>
            <person name="Dinkelacker I."/>
            <person name="Fulton L."/>
            <person name="Fulton R."/>
            <person name="Godfrey J."/>
            <person name="Minx P."/>
            <person name="Mitreva M."/>
            <person name="Roeseler W."/>
            <person name="Tian H."/>
            <person name="Witte H."/>
            <person name="Yang S.P."/>
            <person name="Wilson R.K."/>
            <person name="Sommer R.J."/>
        </authorList>
    </citation>
    <scope>NUCLEOTIDE SEQUENCE [LARGE SCALE GENOMIC DNA]</scope>
    <source>
        <strain evidence="2">PS312</strain>
    </source>
</reference>
<evidence type="ECO:0000313" key="2">
    <source>
        <dbReference type="Proteomes" id="UP000005239"/>
    </source>
</evidence>
<dbReference type="AlphaFoldDB" id="A0A2A6CU55"/>
<organism evidence="1 2">
    <name type="scientific">Pristionchus pacificus</name>
    <name type="common">Parasitic nematode worm</name>
    <dbReference type="NCBI Taxonomy" id="54126"/>
    <lineage>
        <taxon>Eukaryota</taxon>
        <taxon>Metazoa</taxon>
        <taxon>Ecdysozoa</taxon>
        <taxon>Nematoda</taxon>
        <taxon>Chromadorea</taxon>
        <taxon>Rhabditida</taxon>
        <taxon>Rhabditina</taxon>
        <taxon>Diplogasteromorpha</taxon>
        <taxon>Diplogasteroidea</taxon>
        <taxon>Neodiplogasteridae</taxon>
        <taxon>Pristionchus</taxon>
    </lineage>
</organism>
<dbReference type="Proteomes" id="UP000005239">
    <property type="component" value="Unassembled WGS sequence"/>
</dbReference>
<accession>A0A2A6CU55</accession>
<protein>
    <submittedName>
        <fullName evidence="1">Uncharacterized protein</fullName>
    </submittedName>
</protein>
<proteinExistence type="predicted"/>
<evidence type="ECO:0000313" key="1">
    <source>
        <dbReference type="EnsemblMetazoa" id="PPA03439.1"/>
    </source>
</evidence>
<name>A0A2A6CU55_PRIPA</name>
<dbReference type="EnsemblMetazoa" id="PPA03439.1">
    <property type="protein sequence ID" value="PPA03439.1"/>
    <property type="gene ID" value="WBGene00092993"/>
</dbReference>
<keyword evidence="2" id="KW-1185">Reference proteome</keyword>
<sequence>MGEEEMKNVDYTMSERNEEGPTATHTLVLGSGRKINIDLFFDERKWTLQPTSIVTDVADLTFIFDLPQDTVMVTTFTLSYKEIAFKNYPFQKRSARFRPGAALAMALGESKVVGQGKTRWERSTDFLNMMYIKHR</sequence>
<reference evidence="1" key="2">
    <citation type="submission" date="2022-06" db="UniProtKB">
        <authorList>
            <consortium name="EnsemblMetazoa"/>
        </authorList>
    </citation>
    <scope>IDENTIFICATION</scope>
    <source>
        <strain evidence="1">PS312</strain>
    </source>
</reference>